<evidence type="ECO:0000256" key="1">
    <source>
        <dbReference type="ARBA" id="ARBA00004245"/>
    </source>
</evidence>
<dbReference type="SMART" id="SM00243">
    <property type="entry name" value="GAS2"/>
    <property type="match status" value="1"/>
</dbReference>
<keyword evidence="2" id="KW-0963">Cytoplasm</keyword>
<feature type="region of interest" description="Disordered" evidence="5">
    <location>
        <begin position="815"/>
        <end position="892"/>
    </location>
</feature>
<dbReference type="GO" id="GO:0051015">
    <property type="term" value="F:actin filament binding"/>
    <property type="evidence" value="ECO:0007669"/>
    <property type="project" value="TreeGrafter"/>
</dbReference>
<dbReference type="PROSITE" id="PS50021">
    <property type="entry name" value="CH"/>
    <property type="match status" value="1"/>
</dbReference>
<dbReference type="Pfam" id="PF02187">
    <property type="entry name" value="GAS2"/>
    <property type="match status" value="1"/>
</dbReference>
<reference evidence="8" key="1">
    <citation type="submission" date="2024-06" db="EMBL/GenBank/DDBJ databases">
        <authorList>
            <person name="Liu X."/>
            <person name="Lenzi L."/>
            <person name="Haldenby T S."/>
            <person name="Uol C."/>
        </authorList>
    </citation>
    <scope>NUCLEOTIDE SEQUENCE</scope>
</reference>
<dbReference type="Proteomes" id="UP001497525">
    <property type="component" value="Unassembled WGS sequence"/>
</dbReference>
<feature type="compositionally biased region" description="Basic and acidic residues" evidence="5">
    <location>
        <begin position="404"/>
        <end position="427"/>
    </location>
</feature>
<evidence type="ECO:0008006" key="10">
    <source>
        <dbReference type="Google" id="ProtNLM"/>
    </source>
</evidence>
<evidence type="ECO:0000259" key="7">
    <source>
        <dbReference type="PROSITE" id="PS51460"/>
    </source>
</evidence>
<comment type="caution">
    <text evidence="8">The sequence shown here is derived from an EMBL/GenBank/DDBJ whole genome shotgun (WGS) entry which is preliminary data.</text>
</comment>
<accession>A0AAV2THS1</accession>
<evidence type="ECO:0000256" key="4">
    <source>
        <dbReference type="ARBA" id="ARBA00038441"/>
    </source>
</evidence>
<dbReference type="GO" id="GO:0051764">
    <property type="term" value="P:actin crosslink formation"/>
    <property type="evidence" value="ECO:0007669"/>
    <property type="project" value="TreeGrafter"/>
</dbReference>
<dbReference type="SUPFAM" id="SSF47576">
    <property type="entry name" value="Calponin-homology domain, CH-domain"/>
    <property type="match status" value="1"/>
</dbReference>
<comment type="subcellular location">
    <subcellularLocation>
        <location evidence="1">Cytoplasm</location>
        <location evidence="1">Cytoskeleton</location>
    </subcellularLocation>
</comment>
<protein>
    <recommendedName>
        <fullName evidence="10">GAS2-like protein 1</fullName>
    </recommendedName>
</protein>
<evidence type="ECO:0000313" key="8">
    <source>
        <dbReference type="EMBL" id="CAL5135857.1"/>
    </source>
</evidence>
<feature type="region of interest" description="Disordered" evidence="5">
    <location>
        <begin position="543"/>
        <end position="614"/>
    </location>
</feature>
<dbReference type="Gene3D" id="1.10.418.10">
    <property type="entry name" value="Calponin-like domain"/>
    <property type="match status" value="1"/>
</dbReference>
<feature type="domain" description="Calponin-homology (CH)" evidence="6">
    <location>
        <begin position="153"/>
        <end position="297"/>
    </location>
</feature>
<feature type="compositionally biased region" description="Low complexity" evidence="5">
    <location>
        <begin position="343"/>
        <end position="358"/>
    </location>
</feature>
<dbReference type="GO" id="GO:0008093">
    <property type="term" value="F:cytoskeletal anchor activity"/>
    <property type="evidence" value="ECO:0007669"/>
    <property type="project" value="TreeGrafter"/>
</dbReference>
<feature type="compositionally biased region" description="Polar residues" evidence="5">
    <location>
        <begin position="362"/>
        <end position="374"/>
    </location>
</feature>
<dbReference type="GO" id="GO:0005737">
    <property type="term" value="C:cytoplasm"/>
    <property type="evidence" value="ECO:0007669"/>
    <property type="project" value="TreeGrafter"/>
</dbReference>
<dbReference type="Pfam" id="PF00307">
    <property type="entry name" value="CH"/>
    <property type="match status" value="1"/>
</dbReference>
<dbReference type="InterPro" id="IPR036872">
    <property type="entry name" value="CH_dom_sf"/>
</dbReference>
<dbReference type="GO" id="GO:1904825">
    <property type="term" value="P:protein localization to microtubule plus-end"/>
    <property type="evidence" value="ECO:0007669"/>
    <property type="project" value="TreeGrafter"/>
</dbReference>
<dbReference type="GO" id="GO:0008017">
    <property type="term" value="F:microtubule binding"/>
    <property type="evidence" value="ECO:0007669"/>
    <property type="project" value="InterPro"/>
</dbReference>
<feature type="region of interest" description="Disordered" evidence="5">
    <location>
        <begin position="641"/>
        <end position="789"/>
    </location>
</feature>
<dbReference type="GO" id="GO:0031110">
    <property type="term" value="P:regulation of microtubule polymerization or depolymerization"/>
    <property type="evidence" value="ECO:0007669"/>
    <property type="project" value="TreeGrafter"/>
</dbReference>
<evidence type="ECO:0000313" key="9">
    <source>
        <dbReference type="Proteomes" id="UP001497525"/>
    </source>
</evidence>
<dbReference type="InterPro" id="IPR036534">
    <property type="entry name" value="GAR_dom_sf"/>
</dbReference>
<dbReference type="GO" id="GO:0001578">
    <property type="term" value="P:microtubule bundle formation"/>
    <property type="evidence" value="ECO:0007669"/>
    <property type="project" value="TreeGrafter"/>
</dbReference>
<evidence type="ECO:0000256" key="2">
    <source>
        <dbReference type="ARBA" id="ARBA00022490"/>
    </source>
</evidence>
<sequence>MSLAYSQWAMCSVPDKHSRATSLPPSSLLCQKHLTNFSLPLDSPDEPSNPSARNAAREWTELQCAGELRNVASISAVGRTCSPVTCYDSAKRTTKLSPSDSSVVTDEDSGYGPTTFAHHIRQTGSCSSLAYTGQLASDANSGAGIPGRDELLNVMTEDLVEWLTQMYPDLTEDLDVENFFDRLSDGVLLSYHATELHHRLSAIQGISRKGNRLYLDSLRVGGFPATLPDHCPVFQTRGLNSSNATSGFVSRDNVSNFLGWCRQLGMPDSVLFESEDLVCRKNPRNVAVCLLELARLGGNVGMSVPGLIQLEVEIDEEMAKGAGFIPQPENAGLSDRSRERQRSNASSISACTSSISTDSRTESQLAETDGTNGHNSHKEINDNSYRTTRSTELRQLRNRQKVQHAKDQKKVDENESTEDGRKKPEIKRPVVDMRSLDEIVRDLLSQCTCKQTFPMIRVSEGRYLFGDKCTQIFVRILRSHVMVRVGGGWDTLNHFLAKYDECRKTNPPNCRVPTESSKCSPEKDTSVDTSNPEEVLAAVNESSDGTMPVYPDSPIRGQGKLNVIKRSPPLENVKTTVAAKRAANPTKHPDEPFTSIDPKNSNSADISPLTSSETHSIVDEISEPISCSSPKLTRKYVHEGLSNPTQSEKSPTQSKSIHHPKSGPAAKSQRADLSHSTSSRMLTCTEADSRVTDRSGRSNTSSVLQEPKTPRRQSVPGRQSQQYATTIKQRPRIATARTPRVQRSGRSSPVRLNPKLSKSATSLLTLDSDTKQRIKSSVPGRQKPNGLGVGSEQITNVRLQENKYPSTGAVTAPFSRRLLSNGDRNSSSLARGRPTKDQLTGKMRPATVKKGPEVKRLDCGSGPGRSTETTVSADHPEPTYKPVHPALSAHGPSLIPRPIRRSSAPGIPLSEVIGLTITDLADV</sequence>
<dbReference type="GO" id="GO:0001725">
    <property type="term" value="C:stress fiber"/>
    <property type="evidence" value="ECO:0007669"/>
    <property type="project" value="TreeGrafter"/>
</dbReference>
<dbReference type="SUPFAM" id="SSF143575">
    <property type="entry name" value="GAS2 domain-like"/>
    <property type="match status" value="1"/>
</dbReference>
<feature type="compositionally biased region" description="Polar residues" evidence="5">
    <location>
        <begin position="716"/>
        <end position="728"/>
    </location>
</feature>
<feature type="compositionally biased region" description="Polar residues" evidence="5">
    <location>
        <begin position="597"/>
        <end position="614"/>
    </location>
</feature>
<evidence type="ECO:0000256" key="3">
    <source>
        <dbReference type="ARBA" id="ARBA00023212"/>
    </source>
</evidence>
<dbReference type="SMART" id="SM00033">
    <property type="entry name" value="CH"/>
    <property type="match status" value="1"/>
</dbReference>
<evidence type="ECO:0000256" key="5">
    <source>
        <dbReference type="SAM" id="MobiDB-lite"/>
    </source>
</evidence>
<dbReference type="GO" id="GO:0005884">
    <property type="term" value="C:actin filament"/>
    <property type="evidence" value="ECO:0007669"/>
    <property type="project" value="TreeGrafter"/>
</dbReference>
<comment type="similarity">
    <text evidence="4">Belongs to the GAS2 family.</text>
</comment>
<gene>
    <name evidence="8" type="ORF">CDAUBV1_LOCUS9968</name>
</gene>
<keyword evidence="3" id="KW-0206">Cytoskeleton</keyword>
<organism evidence="8 9">
    <name type="scientific">Calicophoron daubneyi</name>
    <name type="common">Rumen fluke</name>
    <name type="synonym">Paramphistomum daubneyi</name>
    <dbReference type="NCBI Taxonomy" id="300641"/>
    <lineage>
        <taxon>Eukaryota</taxon>
        <taxon>Metazoa</taxon>
        <taxon>Spiralia</taxon>
        <taxon>Lophotrochozoa</taxon>
        <taxon>Platyhelminthes</taxon>
        <taxon>Trematoda</taxon>
        <taxon>Digenea</taxon>
        <taxon>Plagiorchiida</taxon>
        <taxon>Pronocephalata</taxon>
        <taxon>Paramphistomoidea</taxon>
        <taxon>Paramphistomidae</taxon>
        <taxon>Calicophoron</taxon>
    </lineage>
</organism>
<feature type="region of interest" description="Disordered" evidence="5">
    <location>
        <begin position="321"/>
        <end position="427"/>
    </location>
</feature>
<proteinExistence type="inferred from homology"/>
<dbReference type="InterPro" id="IPR001715">
    <property type="entry name" value="CH_dom"/>
</dbReference>
<feature type="domain" description="GAR" evidence="7">
    <location>
        <begin position="431"/>
        <end position="503"/>
    </location>
</feature>
<dbReference type="InterPro" id="IPR003108">
    <property type="entry name" value="GAR_dom"/>
</dbReference>
<name>A0AAV2THS1_CALDB</name>
<feature type="compositionally biased region" description="Basic and acidic residues" evidence="5">
    <location>
        <begin position="687"/>
        <end position="696"/>
    </location>
</feature>
<dbReference type="PANTHER" id="PTHR46756">
    <property type="entry name" value="TRANSGELIN"/>
    <property type="match status" value="1"/>
</dbReference>
<dbReference type="AlphaFoldDB" id="A0AAV2THS1"/>
<evidence type="ECO:0000259" key="6">
    <source>
        <dbReference type="PROSITE" id="PS50021"/>
    </source>
</evidence>
<feature type="region of interest" description="Disordered" evidence="5">
    <location>
        <begin position="507"/>
        <end position="531"/>
    </location>
</feature>
<dbReference type="PANTHER" id="PTHR46756:SF18">
    <property type="entry name" value="GAS2-LIKE PROTEIN PICKLED EGGS"/>
    <property type="match status" value="1"/>
</dbReference>
<dbReference type="Gene3D" id="3.30.920.20">
    <property type="entry name" value="Gas2-like domain"/>
    <property type="match status" value="1"/>
</dbReference>
<dbReference type="EMBL" id="CAXLJL010000268">
    <property type="protein sequence ID" value="CAL5135857.1"/>
    <property type="molecule type" value="Genomic_DNA"/>
</dbReference>
<feature type="compositionally biased region" description="Low complexity" evidence="5">
    <location>
        <begin position="755"/>
        <end position="767"/>
    </location>
</feature>
<dbReference type="GO" id="GO:0035371">
    <property type="term" value="C:microtubule plus-end"/>
    <property type="evidence" value="ECO:0007669"/>
    <property type="project" value="TreeGrafter"/>
</dbReference>
<feature type="compositionally biased region" description="Polar residues" evidence="5">
    <location>
        <begin position="642"/>
        <end position="655"/>
    </location>
</feature>
<dbReference type="PROSITE" id="PS51460">
    <property type="entry name" value="GAR"/>
    <property type="match status" value="1"/>
</dbReference>